<keyword evidence="5 6" id="KW-0472">Membrane</keyword>
<dbReference type="InterPro" id="IPR011701">
    <property type="entry name" value="MFS"/>
</dbReference>
<keyword evidence="2" id="KW-0813">Transport</keyword>
<evidence type="ECO:0000256" key="6">
    <source>
        <dbReference type="SAM" id="Phobius"/>
    </source>
</evidence>
<gene>
    <name evidence="8" type="ORF">R4315_29740</name>
</gene>
<accession>A0AAE4V5C0</accession>
<dbReference type="Gene3D" id="1.20.1720.10">
    <property type="entry name" value="Multidrug resistance protein D"/>
    <property type="match status" value="1"/>
</dbReference>
<dbReference type="PROSITE" id="PS50850">
    <property type="entry name" value="MFS"/>
    <property type="match status" value="1"/>
</dbReference>
<dbReference type="RefSeq" id="WP_317769293.1">
    <property type="nucleotide sequence ID" value="NZ_JAWLUP010000199.1"/>
</dbReference>
<evidence type="ECO:0000313" key="8">
    <source>
        <dbReference type="EMBL" id="MDV7268705.1"/>
    </source>
</evidence>
<keyword evidence="3 6" id="KW-0812">Transmembrane</keyword>
<sequence length="78" mass="8422">METASRRAHYQLTFAVLTVGVGAFALLQSLVMPVLPTLESALGTTQADITWVLTAYLLSASIFTPVMGRLGDMHGKKR</sequence>
<dbReference type="SUPFAM" id="SSF103473">
    <property type="entry name" value="MFS general substrate transporter"/>
    <property type="match status" value="1"/>
</dbReference>
<feature type="domain" description="Major facilitator superfamily (MFS) profile" evidence="7">
    <location>
        <begin position="13"/>
        <end position="78"/>
    </location>
</feature>
<evidence type="ECO:0000256" key="2">
    <source>
        <dbReference type="ARBA" id="ARBA00022448"/>
    </source>
</evidence>
<dbReference type="PANTHER" id="PTHR23501">
    <property type="entry name" value="MAJOR FACILITATOR SUPERFAMILY"/>
    <property type="match status" value="1"/>
</dbReference>
<dbReference type="AlphaFoldDB" id="A0AAE4V5C0"/>
<dbReference type="GO" id="GO:0005886">
    <property type="term" value="C:plasma membrane"/>
    <property type="evidence" value="ECO:0007669"/>
    <property type="project" value="UniProtKB-SubCell"/>
</dbReference>
<proteinExistence type="predicted"/>
<evidence type="ECO:0000259" key="7">
    <source>
        <dbReference type="PROSITE" id="PS50850"/>
    </source>
</evidence>
<keyword evidence="4 6" id="KW-1133">Transmembrane helix</keyword>
<dbReference type="Pfam" id="PF07690">
    <property type="entry name" value="MFS_1"/>
    <property type="match status" value="1"/>
</dbReference>
<organism evidence="8 9">
    <name type="scientific">Rhodococcus oxybenzonivorans</name>
    <dbReference type="NCBI Taxonomy" id="1990687"/>
    <lineage>
        <taxon>Bacteria</taxon>
        <taxon>Bacillati</taxon>
        <taxon>Actinomycetota</taxon>
        <taxon>Actinomycetes</taxon>
        <taxon>Mycobacteriales</taxon>
        <taxon>Nocardiaceae</taxon>
        <taxon>Rhodococcus</taxon>
    </lineage>
</organism>
<dbReference type="InterPro" id="IPR036259">
    <property type="entry name" value="MFS_trans_sf"/>
</dbReference>
<evidence type="ECO:0000256" key="5">
    <source>
        <dbReference type="ARBA" id="ARBA00023136"/>
    </source>
</evidence>
<evidence type="ECO:0000256" key="3">
    <source>
        <dbReference type="ARBA" id="ARBA00022692"/>
    </source>
</evidence>
<dbReference type="GO" id="GO:0022857">
    <property type="term" value="F:transmembrane transporter activity"/>
    <property type="evidence" value="ECO:0007669"/>
    <property type="project" value="InterPro"/>
</dbReference>
<dbReference type="InterPro" id="IPR020846">
    <property type="entry name" value="MFS_dom"/>
</dbReference>
<evidence type="ECO:0000256" key="4">
    <source>
        <dbReference type="ARBA" id="ARBA00022989"/>
    </source>
</evidence>
<comment type="subcellular location">
    <subcellularLocation>
        <location evidence="1">Cell membrane</location>
        <topology evidence="1">Multi-pass membrane protein</topology>
    </subcellularLocation>
</comment>
<reference evidence="8" key="1">
    <citation type="submission" date="2023-10" db="EMBL/GenBank/DDBJ databases">
        <title>Development of a sustainable strategy for remediation of hydrocarbon-contaminated territories based on the waste exchange concept.</title>
        <authorList>
            <person name="Krivoruchko A."/>
        </authorList>
    </citation>
    <scope>NUCLEOTIDE SEQUENCE</scope>
    <source>
        <strain evidence="8">IEGM 68</strain>
    </source>
</reference>
<dbReference type="Proteomes" id="UP001185863">
    <property type="component" value="Unassembled WGS sequence"/>
</dbReference>
<protein>
    <submittedName>
        <fullName evidence="8">MFS transporter</fullName>
    </submittedName>
</protein>
<name>A0AAE4V5C0_9NOCA</name>
<dbReference type="EMBL" id="JAWLUP010000199">
    <property type="protein sequence ID" value="MDV7268705.1"/>
    <property type="molecule type" value="Genomic_DNA"/>
</dbReference>
<feature type="transmembrane region" description="Helical" evidence="6">
    <location>
        <begin position="12"/>
        <end position="31"/>
    </location>
</feature>
<dbReference type="PANTHER" id="PTHR23501:SF197">
    <property type="entry name" value="COMD"/>
    <property type="match status" value="1"/>
</dbReference>
<comment type="caution">
    <text evidence="8">The sequence shown here is derived from an EMBL/GenBank/DDBJ whole genome shotgun (WGS) entry which is preliminary data.</text>
</comment>
<feature type="non-terminal residue" evidence="8">
    <location>
        <position position="78"/>
    </location>
</feature>
<evidence type="ECO:0000313" key="9">
    <source>
        <dbReference type="Proteomes" id="UP001185863"/>
    </source>
</evidence>
<feature type="transmembrane region" description="Helical" evidence="6">
    <location>
        <begin position="51"/>
        <end position="70"/>
    </location>
</feature>
<evidence type="ECO:0000256" key="1">
    <source>
        <dbReference type="ARBA" id="ARBA00004651"/>
    </source>
</evidence>